<comment type="caution">
    <text evidence="11">The sequence shown here is derived from an EMBL/GenBank/DDBJ whole genome shotgun (WGS) entry which is preliminary data.</text>
</comment>
<evidence type="ECO:0000256" key="1">
    <source>
        <dbReference type="ARBA" id="ARBA00004496"/>
    </source>
</evidence>
<dbReference type="EMBL" id="QEAP01000006">
    <property type="protein sequence ID" value="TPX78246.1"/>
    <property type="molecule type" value="Genomic_DNA"/>
</dbReference>
<dbReference type="PROSITE" id="PS51981">
    <property type="entry name" value="ZF_RZ"/>
    <property type="match status" value="1"/>
</dbReference>
<dbReference type="PANTHER" id="PTHR10887">
    <property type="entry name" value="DNA2/NAM7 HELICASE FAMILY"/>
    <property type="match status" value="1"/>
</dbReference>
<dbReference type="InterPro" id="IPR041679">
    <property type="entry name" value="DNA2/NAM7-like_C"/>
</dbReference>
<dbReference type="InterPro" id="IPR046439">
    <property type="entry name" value="ZF_RZ_dom"/>
</dbReference>
<evidence type="ECO:0000313" key="12">
    <source>
        <dbReference type="Proteomes" id="UP000320333"/>
    </source>
</evidence>
<evidence type="ECO:0000256" key="3">
    <source>
        <dbReference type="ARBA" id="ARBA00022723"/>
    </source>
</evidence>
<dbReference type="InterPro" id="IPR041677">
    <property type="entry name" value="DNA2/NAM7_AAA_11"/>
</dbReference>
<feature type="region of interest" description="Disordered" evidence="8">
    <location>
        <begin position="28"/>
        <end position="54"/>
    </location>
</feature>
<evidence type="ECO:0000256" key="8">
    <source>
        <dbReference type="SAM" id="MobiDB-lite"/>
    </source>
</evidence>
<dbReference type="GO" id="GO:0005737">
    <property type="term" value="C:cytoplasm"/>
    <property type="evidence" value="ECO:0007669"/>
    <property type="project" value="UniProtKB-SubCell"/>
</dbReference>
<dbReference type="SMART" id="SM00356">
    <property type="entry name" value="ZnF_C3H1"/>
    <property type="match status" value="2"/>
</dbReference>
<comment type="subcellular location">
    <subcellularLocation>
        <location evidence="1">Cytoplasm</location>
    </subcellularLocation>
</comment>
<evidence type="ECO:0000313" key="11">
    <source>
        <dbReference type="EMBL" id="TPX78246.1"/>
    </source>
</evidence>
<protein>
    <recommendedName>
        <fullName evidence="13">NFX1-type zinc finger-containing protein 1</fullName>
    </recommendedName>
</protein>
<keyword evidence="12" id="KW-1185">Reference proteome</keyword>
<gene>
    <name evidence="11" type="ORF">CcCBS67573_g00464</name>
</gene>
<dbReference type="FunFam" id="3.40.50.300:FF:001660">
    <property type="entry name" value="NF-X1 finger and helicase protein, putative"/>
    <property type="match status" value="1"/>
</dbReference>
<dbReference type="InterPro" id="IPR000571">
    <property type="entry name" value="Znf_CCCH"/>
</dbReference>
<evidence type="ECO:0000256" key="5">
    <source>
        <dbReference type="ARBA" id="ARBA00022833"/>
    </source>
</evidence>
<evidence type="ECO:0000256" key="2">
    <source>
        <dbReference type="ARBA" id="ARBA00022490"/>
    </source>
</evidence>
<evidence type="ECO:0000259" key="10">
    <source>
        <dbReference type="PROSITE" id="PS51981"/>
    </source>
</evidence>
<name>A0A507FSU7_9FUNG</name>
<dbReference type="CDD" id="cd18808">
    <property type="entry name" value="SF1_C_Upf1"/>
    <property type="match status" value="1"/>
</dbReference>
<keyword evidence="2" id="KW-0963">Cytoplasm</keyword>
<dbReference type="GO" id="GO:0008270">
    <property type="term" value="F:zinc ion binding"/>
    <property type="evidence" value="ECO:0007669"/>
    <property type="project" value="UniProtKB-KW"/>
</dbReference>
<keyword evidence="5 7" id="KW-0862">Zinc</keyword>
<evidence type="ECO:0008006" key="13">
    <source>
        <dbReference type="Google" id="ProtNLM"/>
    </source>
</evidence>
<dbReference type="Pfam" id="PF13086">
    <property type="entry name" value="AAA_11"/>
    <property type="match status" value="1"/>
</dbReference>
<evidence type="ECO:0000256" key="7">
    <source>
        <dbReference type="PROSITE-ProRule" id="PRU00723"/>
    </source>
</evidence>
<dbReference type="PROSITE" id="PS50103">
    <property type="entry name" value="ZF_C3H1"/>
    <property type="match status" value="2"/>
</dbReference>
<keyword evidence="6" id="KW-0391">Immunity</keyword>
<dbReference type="GO" id="GO:0004386">
    <property type="term" value="F:helicase activity"/>
    <property type="evidence" value="ECO:0007669"/>
    <property type="project" value="InterPro"/>
</dbReference>
<dbReference type="GO" id="GO:0031048">
    <property type="term" value="P:regulatory ncRNA-mediated heterochromatin formation"/>
    <property type="evidence" value="ECO:0007669"/>
    <property type="project" value="TreeGrafter"/>
</dbReference>
<evidence type="ECO:0000256" key="4">
    <source>
        <dbReference type="ARBA" id="ARBA00022771"/>
    </source>
</evidence>
<dbReference type="Proteomes" id="UP000320333">
    <property type="component" value="Unassembled WGS sequence"/>
</dbReference>
<dbReference type="Pfam" id="PF13087">
    <property type="entry name" value="AAA_12"/>
    <property type="match status" value="1"/>
</dbReference>
<keyword evidence="4 7" id="KW-0863">Zinc-finger</keyword>
<feature type="zinc finger region" description="C3H1-type" evidence="7">
    <location>
        <begin position="1"/>
        <end position="28"/>
    </location>
</feature>
<feature type="domain" description="C3H1-type" evidence="9">
    <location>
        <begin position="1"/>
        <end position="28"/>
    </location>
</feature>
<dbReference type="InterPro" id="IPR045055">
    <property type="entry name" value="DNA2/NAM7-like"/>
</dbReference>
<evidence type="ECO:0000256" key="6">
    <source>
        <dbReference type="ARBA" id="ARBA00022859"/>
    </source>
</evidence>
<feature type="compositionally biased region" description="Polar residues" evidence="8">
    <location>
        <begin position="40"/>
        <end position="49"/>
    </location>
</feature>
<evidence type="ECO:0000259" key="9">
    <source>
        <dbReference type="PROSITE" id="PS50103"/>
    </source>
</evidence>
<feature type="zinc finger region" description="C3H1-type" evidence="7">
    <location>
        <begin position="56"/>
        <end position="84"/>
    </location>
</feature>
<feature type="domain" description="C3H1-type" evidence="9">
    <location>
        <begin position="56"/>
        <end position="84"/>
    </location>
</feature>
<dbReference type="PANTHER" id="PTHR10887:SF445">
    <property type="entry name" value="NFX1-TYPE ZINC FINGER-CONTAINING PROTEIN 1"/>
    <property type="match status" value="1"/>
</dbReference>
<feature type="region of interest" description="Disordered" evidence="8">
    <location>
        <begin position="1243"/>
        <end position="1263"/>
    </location>
</feature>
<dbReference type="CDD" id="cd17936">
    <property type="entry name" value="EEXXEc_NFX1"/>
    <property type="match status" value="1"/>
</dbReference>
<dbReference type="SUPFAM" id="SSF52540">
    <property type="entry name" value="P-loop containing nucleoside triphosphate hydrolases"/>
    <property type="match status" value="1"/>
</dbReference>
<proteinExistence type="predicted"/>
<keyword evidence="3 7" id="KW-0479">Metal-binding</keyword>
<dbReference type="Gene3D" id="3.40.50.300">
    <property type="entry name" value="P-loop containing nucleotide triphosphate hydrolases"/>
    <property type="match status" value="2"/>
</dbReference>
<organism evidence="11 12">
    <name type="scientific">Chytriomyces confervae</name>
    <dbReference type="NCBI Taxonomy" id="246404"/>
    <lineage>
        <taxon>Eukaryota</taxon>
        <taxon>Fungi</taxon>
        <taxon>Fungi incertae sedis</taxon>
        <taxon>Chytridiomycota</taxon>
        <taxon>Chytridiomycota incertae sedis</taxon>
        <taxon>Chytridiomycetes</taxon>
        <taxon>Chytridiales</taxon>
        <taxon>Chytriomycetaceae</taxon>
        <taxon>Chytriomyces</taxon>
    </lineage>
</organism>
<reference evidence="11 12" key="1">
    <citation type="journal article" date="2019" name="Sci. Rep.">
        <title>Comparative genomics of chytrid fungi reveal insights into the obligate biotrophic and pathogenic lifestyle of Synchytrium endobioticum.</title>
        <authorList>
            <person name="van de Vossenberg B.T.L.H."/>
            <person name="Warris S."/>
            <person name="Nguyen H.D.T."/>
            <person name="van Gent-Pelzer M.P.E."/>
            <person name="Joly D.L."/>
            <person name="van de Geest H.C."/>
            <person name="Bonants P.J.M."/>
            <person name="Smith D.S."/>
            <person name="Levesque C.A."/>
            <person name="van der Lee T.A.J."/>
        </authorList>
    </citation>
    <scope>NUCLEOTIDE SEQUENCE [LARGE SCALE GENOMIC DNA]</scope>
    <source>
        <strain evidence="11 12">CBS 675.73</strain>
    </source>
</reference>
<dbReference type="STRING" id="246404.A0A507FSU7"/>
<feature type="domain" description="RZ-type" evidence="10">
    <location>
        <begin position="1685"/>
        <end position="1757"/>
    </location>
</feature>
<dbReference type="OrthoDB" id="2423195at2759"/>
<sequence length="1757" mass="195402">MQKRCRFYNGKLNSCKKGDTCEFAHIADDPSGPSDAGRGSSKNNNNKTKFAQKEYGKSKDPCKTFFEKGRCRNGSECRFEHIANDLGSPSVCSDARARAEEYAQLSARLVNSQLLSYRGSALLAAHEGDQRYAPPYWKAVINHGHFGSLAKSQGQATKFVQSLLQASVIDAESLLMELGATRPPQSQTSREILTTLFNANYSHACSTSMKQTLSFQRCLVPLLVVLVSERVINSPVSVHVSAIFGIVRSSLQTFLGKYLDCVDACLQQGTVDDLSCPLAEIFSSDPSICVPMSFVQVALPLIRCLQEVVSIFADVAYETAISAAVERIGKQLSSTAFKKTESQYAVNVAIHEYERLFSIVNKARRELKLGDLVSDFDAMKISKQLKASAAGHPWTFMEQLIPAGSFPVAHSNDHFHISRIAIIPTMDEIKSSRQPALPGNFQSVQQAHWLAPGPDRLLDTHFRLLREDLVRPVRSNIMGFIGYILSDQANQKGIRVRNNRVAGVLNPNFENGRPMQLDVSYYENANIDGFEVVNQQGLCANVTFTRPQFMKGQSKKEQKDYWQRSGRLGYGMLVALIFQTSNVPSTDSFLIIFGIIATKNADKLAAGPGEPCMVTIKIPLKFLTPDVLLTLQSSETNGYLIETNNIMFEGYRPILAALQKLNPAMLPFKELIAPASDPPRSPHSQEMIVPPSMYATVPNFFMNLSHLCKKPGSAVIRLHPESEISIKNAIRALNAHSTLDEGQSRALVSVLSRQVGCIQGPPGTGKSYVGVKIVQTLLQNKAKTTPRNPILVICFTNHALDQFITDLMDMGVKKIVRLGSTSNERVAPLLIKNLAATVPQDTGISAFRVGHIIEEIKGFKEELSHYNDSLGNRNKDLDWGVLSEHLQVCNYAQYEAFKDMRDLFIEEENEGFQVKGGRKNETIGASDVVKRWLTGADGFVTMNSAPSGEKWPRSDEELADDPDVWDMSIPERKALMAYWKRTVPRSSLDGIIELQQRIEAAQAKLDGVYKDRDACSFRGFNIIGGTTTGAANNHSLIQAIAPKIVVCEEAGEVLESHTLAALQPDVQQLILIGDHLQLRPRVALHELTSESADGKKYRLDFSMFERLQDPAMKFPMETLNVQRRMRPTIADFIRKLFYPQLKDAPHVQTYPDVAGIRQNVYFVDHKVPQDQVDSSGRAHSHSNKFESEYCISLLKYLIRQGYAAADIVILTPYVGQLLQLRDLLSKEMMVLISEKDMKEIKEVTDEEEMDEAGEMDDSEESGNVYGSKDGKLTVIAQSMCLKSAVRVSTIDNFQGEEAKIILISLVRSEMASGNESIGFLKTPNRTNVLLSRAKHGMYLIGNSALLSVKSTVWQNVIQHFEEKDAISGGLPIYCQKHPNETHNVSEAENISDQQADVICMTSYGELELDEGPVVVLKCGHVFTIATLDGTLGMDTVYSTDEDGWRLAQLPPDFIALPVCPSCRSRIVGVKRYGRILNLAVCRTAEKMWISQTASNMKDLSVQLNNIAKEALVHAQNVKLPPKLARFIPLQQLTRKLEEFKKACTAAPQRRMFEASVAYLCKTGVNAQLVHAQWLSRIADRMAGSNEASSYVKQSITAITKTIDMIVQALKEYNPQNSRQEFKEMSEYELELLMFEDFDRQIVLADLDSDWGVFKSALTISFASQHNARVKALDEKLENLKHSGRLSVEEMKIVAHAMEREFGIAGHWYQCPNGHPYAIGECGMAMQQARCYECGVLVGGQSHRLTSDNRAFNPLGTN</sequence>
<dbReference type="InterPro" id="IPR047187">
    <property type="entry name" value="SF1_C_Upf1"/>
</dbReference>
<dbReference type="GO" id="GO:0031380">
    <property type="term" value="C:nuclear RNA-directed RNA polymerase complex"/>
    <property type="evidence" value="ECO:0007669"/>
    <property type="project" value="TreeGrafter"/>
</dbReference>
<accession>A0A507FSU7</accession>
<dbReference type="Pfam" id="PF20173">
    <property type="entry name" value="ZnF_RZ-type"/>
    <property type="match status" value="1"/>
</dbReference>
<feature type="compositionally biased region" description="Acidic residues" evidence="8">
    <location>
        <begin position="1244"/>
        <end position="1260"/>
    </location>
</feature>
<dbReference type="Gene3D" id="4.10.1000.10">
    <property type="entry name" value="Zinc finger, CCCH-type"/>
    <property type="match status" value="1"/>
</dbReference>
<dbReference type="GO" id="GO:0002376">
    <property type="term" value="P:immune system process"/>
    <property type="evidence" value="ECO:0007669"/>
    <property type="project" value="UniProtKB-KW"/>
</dbReference>
<dbReference type="InterPro" id="IPR027417">
    <property type="entry name" value="P-loop_NTPase"/>
</dbReference>